<name>A0A917B4E7_HALAA</name>
<dbReference type="AlphaFoldDB" id="A0A917B4E7"/>
<evidence type="ECO:0000313" key="1">
    <source>
        <dbReference type="EMBL" id="GGF22820.1"/>
    </source>
</evidence>
<accession>A0A917B4E7</accession>
<sequence length="78" mass="9518">MRYSVLFTQLDEDGMRGIHILDRKCHFTFLYYTNEILEIPDEDMRNFLLNDWLNIIQGTYDQYFNAELIESFAEYHLN</sequence>
<dbReference type="EMBL" id="BMEL01000002">
    <property type="protein sequence ID" value="GGF22820.1"/>
    <property type="molecule type" value="Genomic_DNA"/>
</dbReference>
<protein>
    <submittedName>
        <fullName evidence="1">Uncharacterized protein</fullName>
    </submittedName>
</protein>
<proteinExistence type="predicted"/>
<keyword evidence="2" id="KW-1185">Reference proteome</keyword>
<reference evidence="1" key="1">
    <citation type="journal article" date="2014" name="Int. J. Syst. Evol. Microbiol.">
        <title>Complete genome sequence of Corynebacterium casei LMG S-19264T (=DSM 44701T), isolated from a smear-ripened cheese.</title>
        <authorList>
            <consortium name="US DOE Joint Genome Institute (JGI-PGF)"/>
            <person name="Walter F."/>
            <person name="Albersmeier A."/>
            <person name="Kalinowski J."/>
            <person name="Ruckert C."/>
        </authorList>
    </citation>
    <scope>NUCLEOTIDE SEQUENCE</scope>
    <source>
        <strain evidence="1">CGMCC 1.12153</strain>
    </source>
</reference>
<organism evidence="1 2">
    <name type="scientific">Halobacillus andaensis</name>
    <dbReference type="NCBI Taxonomy" id="1176239"/>
    <lineage>
        <taxon>Bacteria</taxon>
        <taxon>Bacillati</taxon>
        <taxon>Bacillota</taxon>
        <taxon>Bacilli</taxon>
        <taxon>Bacillales</taxon>
        <taxon>Bacillaceae</taxon>
        <taxon>Halobacillus</taxon>
    </lineage>
</organism>
<evidence type="ECO:0000313" key="2">
    <source>
        <dbReference type="Proteomes" id="UP000660110"/>
    </source>
</evidence>
<reference evidence="1" key="2">
    <citation type="submission" date="2020-09" db="EMBL/GenBank/DDBJ databases">
        <authorList>
            <person name="Sun Q."/>
            <person name="Zhou Y."/>
        </authorList>
    </citation>
    <scope>NUCLEOTIDE SEQUENCE</scope>
    <source>
        <strain evidence="1">CGMCC 1.12153</strain>
    </source>
</reference>
<gene>
    <name evidence="1" type="ORF">GCM10010954_22030</name>
</gene>
<comment type="caution">
    <text evidence="1">The sequence shown here is derived from an EMBL/GenBank/DDBJ whole genome shotgun (WGS) entry which is preliminary data.</text>
</comment>
<dbReference type="Proteomes" id="UP000660110">
    <property type="component" value="Unassembled WGS sequence"/>
</dbReference>
<dbReference type="RefSeq" id="WP_188377527.1">
    <property type="nucleotide sequence ID" value="NZ_BMEL01000002.1"/>
</dbReference>